<accession>A0A949U443</accession>
<dbReference type="AlphaFoldDB" id="A0A949U443"/>
<dbReference type="EMBL" id="JAEEGC010000150">
    <property type="protein sequence ID" value="MBV7276059.1"/>
    <property type="molecule type" value="Genomic_DNA"/>
</dbReference>
<comment type="caution">
    <text evidence="1">The sequence shown here is derived from an EMBL/GenBank/DDBJ whole genome shotgun (WGS) entry which is preliminary data.</text>
</comment>
<name>A0A949U443_9CLOT</name>
<keyword evidence="2" id="KW-1185">Reference proteome</keyword>
<proteinExistence type="predicted"/>
<sequence>MMFKSKKDFNEITVWINLECNYEHPLETVENVQLLLYAVYKHFDSFVGCYFKKAIDVNILRTLANKMDKNIKYLRYNQILIKKYRR</sequence>
<dbReference type="RefSeq" id="WP_218323105.1">
    <property type="nucleotide sequence ID" value="NZ_JAEEGC010000150.1"/>
</dbReference>
<dbReference type="Proteomes" id="UP000694308">
    <property type="component" value="Unassembled WGS sequence"/>
</dbReference>
<reference evidence="1" key="1">
    <citation type="submission" date="2020-12" db="EMBL/GenBank/DDBJ databases">
        <title>Clostridium thailandense sp. nov., a novel acetogenic bacterium isolated from peat land soil in Thailand.</title>
        <authorList>
            <person name="Chaikitkaew S."/>
            <person name="Birkeland N.K."/>
        </authorList>
    </citation>
    <scope>NUCLEOTIDE SEQUENCE</scope>
    <source>
        <strain evidence="1">PL3</strain>
    </source>
</reference>
<evidence type="ECO:0000313" key="2">
    <source>
        <dbReference type="Proteomes" id="UP000694308"/>
    </source>
</evidence>
<evidence type="ECO:0000313" key="1">
    <source>
        <dbReference type="EMBL" id="MBV7276059.1"/>
    </source>
</evidence>
<protein>
    <submittedName>
        <fullName evidence="1">Uncharacterized protein</fullName>
    </submittedName>
</protein>
<organism evidence="1 2">
    <name type="scientific">Clostridium thailandense</name>
    <dbReference type="NCBI Taxonomy" id="2794346"/>
    <lineage>
        <taxon>Bacteria</taxon>
        <taxon>Bacillati</taxon>
        <taxon>Bacillota</taxon>
        <taxon>Clostridia</taxon>
        <taxon>Eubacteriales</taxon>
        <taxon>Clostridiaceae</taxon>
        <taxon>Clostridium</taxon>
    </lineage>
</organism>
<gene>
    <name evidence="1" type="ORF">I6U48_24510</name>
</gene>